<feature type="domain" description="Glucosamine/galactosamine-6-phosphate isomerase" evidence="4">
    <location>
        <begin position="11"/>
        <end position="226"/>
    </location>
</feature>
<comment type="caution">
    <text evidence="3">Lacks conserved residue(s) required for the propagation of feature annotation.</text>
</comment>
<dbReference type="InterPro" id="IPR006148">
    <property type="entry name" value="Glc/Gal-6P_isomerase"/>
</dbReference>
<keyword evidence="1 3" id="KW-0378">Hydrolase</keyword>
<proteinExistence type="inferred from homology"/>
<keyword evidence="2 3" id="KW-0119">Carbohydrate metabolism</keyword>
<keyword evidence="6" id="KW-1185">Reference proteome</keyword>
<dbReference type="InterPro" id="IPR018321">
    <property type="entry name" value="Glucosamine6P_isomerase_CS"/>
</dbReference>
<dbReference type="PANTHER" id="PTHR11280:SF5">
    <property type="entry name" value="GLUCOSAMINE-6-PHOSPHATE ISOMERASE"/>
    <property type="match status" value="1"/>
</dbReference>
<accession>A0ABV8B6A6</accession>
<dbReference type="CDD" id="cd01399">
    <property type="entry name" value="GlcN6P_deaminase"/>
    <property type="match status" value="1"/>
</dbReference>
<dbReference type="EC" id="3.5.99.6" evidence="3"/>
<dbReference type="InterPro" id="IPR004547">
    <property type="entry name" value="Glucosamine6P_isomerase"/>
</dbReference>
<evidence type="ECO:0000256" key="2">
    <source>
        <dbReference type="ARBA" id="ARBA00023277"/>
    </source>
</evidence>
<feature type="active site" description="For ring-opening step" evidence="3">
    <location>
        <position position="136"/>
    </location>
</feature>
<dbReference type="NCBIfam" id="TIGR00502">
    <property type="entry name" value="nagB"/>
    <property type="match status" value="1"/>
</dbReference>
<dbReference type="PANTHER" id="PTHR11280">
    <property type="entry name" value="GLUCOSAMINE-6-PHOSPHATE ISOMERASE"/>
    <property type="match status" value="1"/>
</dbReference>
<dbReference type="Proteomes" id="UP001595752">
    <property type="component" value="Unassembled WGS sequence"/>
</dbReference>
<name>A0ABV8B6A6_9BACI</name>
<evidence type="ECO:0000259" key="4">
    <source>
        <dbReference type="Pfam" id="PF01182"/>
    </source>
</evidence>
<protein>
    <recommendedName>
        <fullName evidence="3">Glucosamine-6-phosphate deaminase</fullName>
        <ecNumber evidence="3">3.5.99.6</ecNumber>
    </recommendedName>
    <alternativeName>
        <fullName evidence="3">GlcN6P deaminase</fullName>
        <shortName evidence="3">GNPDA</shortName>
    </alternativeName>
    <alternativeName>
        <fullName evidence="3">Glucosamine-6-phosphate isomerase</fullName>
    </alternativeName>
</protein>
<dbReference type="SUPFAM" id="SSF100950">
    <property type="entry name" value="NagB/RpiA/CoA transferase-like"/>
    <property type="match status" value="1"/>
</dbReference>
<dbReference type="Pfam" id="PF01182">
    <property type="entry name" value="Glucosamine_iso"/>
    <property type="match status" value="1"/>
</dbReference>
<comment type="pathway">
    <text evidence="3">Amino-sugar metabolism; N-acetylneuraminate degradation; D-fructose 6-phosphate from N-acetylneuraminate: step 5/5.</text>
</comment>
<evidence type="ECO:0000256" key="1">
    <source>
        <dbReference type="ARBA" id="ARBA00022801"/>
    </source>
</evidence>
<evidence type="ECO:0000256" key="3">
    <source>
        <dbReference type="HAMAP-Rule" id="MF_01241"/>
    </source>
</evidence>
<dbReference type="Gene3D" id="3.40.50.1360">
    <property type="match status" value="1"/>
</dbReference>
<dbReference type="InterPro" id="IPR037171">
    <property type="entry name" value="NagB/RpiA_transferase-like"/>
</dbReference>
<dbReference type="PROSITE" id="PS01161">
    <property type="entry name" value="GLC_GALNAC_ISOMERASE"/>
    <property type="match status" value="1"/>
</dbReference>
<dbReference type="GO" id="GO:0004342">
    <property type="term" value="F:glucosamine-6-phosphate deaminase activity"/>
    <property type="evidence" value="ECO:0007669"/>
    <property type="project" value="UniProtKB-EC"/>
</dbReference>
<organism evidence="5 6">
    <name type="scientific">Bacillus songklensis</name>
    <dbReference type="NCBI Taxonomy" id="1069116"/>
    <lineage>
        <taxon>Bacteria</taxon>
        <taxon>Bacillati</taxon>
        <taxon>Bacillota</taxon>
        <taxon>Bacilli</taxon>
        <taxon>Bacillales</taxon>
        <taxon>Bacillaceae</taxon>
        <taxon>Bacillus</taxon>
    </lineage>
</organism>
<dbReference type="HAMAP" id="MF_01241">
    <property type="entry name" value="GlcN6P_deamin"/>
    <property type="match status" value="1"/>
</dbReference>
<reference evidence="6" key="1">
    <citation type="journal article" date="2019" name="Int. J. Syst. Evol. Microbiol.">
        <title>The Global Catalogue of Microorganisms (GCM) 10K type strain sequencing project: providing services to taxonomists for standard genome sequencing and annotation.</title>
        <authorList>
            <consortium name="The Broad Institute Genomics Platform"/>
            <consortium name="The Broad Institute Genome Sequencing Center for Infectious Disease"/>
            <person name="Wu L."/>
            <person name="Ma J."/>
        </authorList>
    </citation>
    <scope>NUCLEOTIDE SEQUENCE [LARGE SCALE GENOMIC DNA]</scope>
    <source>
        <strain evidence="6">CCUG 61889</strain>
    </source>
</reference>
<gene>
    <name evidence="3 5" type="primary">nagB</name>
    <name evidence="5" type="ORF">ACFOU2_16120</name>
</gene>
<evidence type="ECO:0000313" key="5">
    <source>
        <dbReference type="EMBL" id="MFC3884910.1"/>
    </source>
</evidence>
<comment type="similarity">
    <text evidence="3">Belongs to the glucosamine/galactosamine-6-phosphate isomerase family. NagB subfamily.</text>
</comment>
<feature type="active site" description="Proton acceptor; for ring-opening step" evidence="3">
    <location>
        <position position="138"/>
    </location>
</feature>
<comment type="catalytic activity">
    <reaction evidence="3">
        <text>alpha-D-glucosamine 6-phosphate + H2O = beta-D-fructose 6-phosphate + NH4(+)</text>
        <dbReference type="Rhea" id="RHEA:12172"/>
        <dbReference type="ChEBI" id="CHEBI:15377"/>
        <dbReference type="ChEBI" id="CHEBI:28938"/>
        <dbReference type="ChEBI" id="CHEBI:57634"/>
        <dbReference type="ChEBI" id="CHEBI:75989"/>
        <dbReference type="EC" id="3.5.99.6"/>
    </reaction>
</comment>
<evidence type="ECO:0000313" key="6">
    <source>
        <dbReference type="Proteomes" id="UP001595752"/>
    </source>
</evidence>
<comment type="function">
    <text evidence="3">Catalyzes the reversible isomerization-deamination of glucosamine 6-phosphate (GlcN6P) to form fructose 6-phosphate (Fru6P) and ammonium ion.</text>
</comment>
<dbReference type="RefSeq" id="WP_377916817.1">
    <property type="nucleotide sequence ID" value="NZ_JBHRZT010000067.1"/>
</dbReference>
<dbReference type="EMBL" id="JBHRZT010000067">
    <property type="protein sequence ID" value="MFC3884910.1"/>
    <property type="molecule type" value="Genomic_DNA"/>
</dbReference>
<sequence>MNIIAVKNYEEMSKKAAEFIIDTVKTKPNAVLGMATGGTAVGTYKCLIQDFNQNKTSYKQAYTVNLDEYIGIDPEHEQSYHTYMDNHLFQHIDLPKNHQYIPNGNAKNLEAECKRYEEAIEALGGVDLQILGIGHNGHIGFNEPGTSFDSKTQVVELAESTRKANARFFEDLNEVPTQAITMGIATILKSKKILLLVSGKGKAEILQKLLTCDITESIPATALKKHPNVTIIADKEALSFLADTEMKVRMSV</sequence>
<comment type="caution">
    <text evidence="5">The sequence shown here is derived from an EMBL/GenBank/DDBJ whole genome shotgun (WGS) entry which is preliminary data.</text>
</comment>
<feature type="active site" description="Proton acceptor; for enolization step" evidence="3">
    <location>
        <position position="67"/>
    </location>
</feature>
<feature type="active site" description="For ring-opening step" evidence="3">
    <location>
        <position position="143"/>
    </location>
</feature>